<evidence type="ECO:0000313" key="3">
    <source>
        <dbReference type="Proteomes" id="UP000000763"/>
    </source>
</evidence>
<gene>
    <name evidence="2" type="primary">OSJNBb0013J02.10</name>
</gene>
<organism evidence="2 3">
    <name type="scientific">Oryza sativa subsp. japonica</name>
    <name type="common">Rice</name>
    <dbReference type="NCBI Taxonomy" id="39947"/>
    <lineage>
        <taxon>Eukaryota</taxon>
        <taxon>Viridiplantae</taxon>
        <taxon>Streptophyta</taxon>
        <taxon>Embryophyta</taxon>
        <taxon>Tracheophyta</taxon>
        <taxon>Spermatophyta</taxon>
        <taxon>Magnoliopsida</taxon>
        <taxon>Liliopsida</taxon>
        <taxon>Poales</taxon>
        <taxon>Poaceae</taxon>
        <taxon>BOP clade</taxon>
        <taxon>Oryzoideae</taxon>
        <taxon>Oryzeae</taxon>
        <taxon>Oryzinae</taxon>
        <taxon>Oryza</taxon>
        <taxon>Oryza sativa</taxon>
    </lineage>
</organism>
<dbReference type="EMBL" id="AC129719">
    <property type="protein sequence ID" value="AAT07605.1"/>
    <property type="molecule type" value="Genomic_DNA"/>
</dbReference>
<name>Q75IN1_ORYSJ</name>
<dbReference type="AlphaFoldDB" id="Q75IN1"/>
<reference evidence="3" key="2">
    <citation type="journal article" date="2008" name="Nucleic Acids Res.">
        <title>The rice annotation project database (RAP-DB): 2008 update.</title>
        <authorList>
            <consortium name="The rice annotation project (RAP)"/>
        </authorList>
    </citation>
    <scope>GENOME REANNOTATION</scope>
    <source>
        <strain evidence="3">cv. Nipponbare</strain>
    </source>
</reference>
<accession>Q75IN1</accession>
<sequence length="516" mass="54897">MPPLPPPHSAAASSNAATIGSRAPVSQLRIGSAKPDPAPPRPFSRASASGIRRASPPPPAAVAHPLPDPSRGMASPPPPLATGASRFLRFAAVRRRLSAAASRWILAPFPPSNVAARVALTGPAPTQSAGPIPVGNSSEHITSATTRGLMKALGSPDVADLTGWAIRVSNVVWFVCSAAAVVIGVSSSVSSVAFSGCSELQPKLSSNFVKNLFVSKSLPLALPVRRTRVRRELPFSPSVSPFPLSARPLLPPFGSRAMDAEEQPRQLSPLPFDHAREPIPSPRSSLAPVPLELPHRCRLVRALFAVAFRRCVCRRSRPRPERSRPTPSAIVTTPSSAVVVHPLHSPSSLHLLPLDSAPPNPTLETDSGGRVDALFRRNRTPVAPSPFPPFLAAECRRRNPPPSSIPWRIQAVGSSPLNPCYLPVCSLSPVPPWFAPPFAAAVRRPFRPTPSSTSRRPAWQSRRRHVGATSARTGSSRPRPTAPLRIACARGPPRAVRLRVGPPHPRPLRAAPPSEP</sequence>
<evidence type="ECO:0000313" key="2">
    <source>
        <dbReference type="EMBL" id="AAT07605.1"/>
    </source>
</evidence>
<feature type="compositionally biased region" description="Low complexity" evidence="1">
    <location>
        <begin position="43"/>
        <end position="54"/>
    </location>
</feature>
<evidence type="ECO:0000256" key="1">
    <source>
        <dbReference type="SAM" id="MobiDB-lite"/>
    </source>
</evidence>
<reference evidence="3" key="1">
    <citation type="journal article" date="2005" name="Nature">
        <title>The map-based sequence of the rice genome.</title>
        <authorList>
            <consortium name="International rice genome sequencing project (IRGSP)"/>
            <person name="Matsumoto T."/>
            <person name="Wu J."/>
            <person name="Kanamori H."/>
            <person name="Katayose Y."/>
            <person name="Fujisawa M."/>
            <person name="Namiki N."/>
            <person name="Mizuno H."/>
            <person name="Yamamoto K."/>
            <person name="Antonio B.A."/>
            <person name="Baba T."/>
            <person name="Sakata K."/>
            <person name="Nagamura Y."/>
            <person name="Aoki H."/>
            <person name="Arikawa K."/>
            <person name="Arita K."/>
            <person name="Bito T."/>
            <person name="Chiden Y."/>
            <person name="Fujitsuka N."/>
            <person name="Fukunaka R."/>
            <person name="Hamada M."/>
            <person name="Harada C."/>
            <person name="Hayashi A."/>
            <person name="Hijishita S."/>
            <person name="Honda M."/>
            <person name="Hosokawa S."/>
            <person name="Ichikawa Y."/>
            <person name="Idonuma A."/>
            <person name="Iijima M."/>
            <person name="Ikeda M."/>
            <person name="Ikeno M."/>
            <person name="Ito K."/>
            <person name="Ito S."/>
            <person name="Ito T."/>
            <person name="Ito Y."/>
            <person name="Ito Y."/>
            <person name="Iwabuchi A."/>
            <person name="Kamiya K."/>
            <person name="Karasawa W."/>
            <person name="Kurita K."/>
            <person name="Katagiri S."/>
            <person name="Kikuta A."/>
            <person name="Kobayashi H."/>
            <person name="Kobayashi N."/>
            <person name="Machita K."/>
            <person name="Maehara T."/>
            <person name="Masukawa M."/>
            <person name="Mizubayashi T."/>
            <person name="Mukai Y."/>
            <person name="Nagasaki H."/>
            <person name="Nagata Y."/>
            <person name="Naito S."/>
            <person name="Nakashima M."/>
            <person name="Nakama Y."/>
            <person name="Nakamichi Y."/>
            <person name="Nakamura M."/>
            <person name="Meguro A."/>
            <person name="Negishi M."/>
            <person name="Ohta I."/>
            <person name="Ohta T."/>
            <person name="Okamoto M."/>
            <person name="Ono N."/>
            <person name="Saji S."/>
            <person name="Sakaguchi M."/>
            <person name="Sakai K."/>
            <person name="Shibata M."/>
            <person name="Shimokawa T."/>
            <person name="Song J."/>
            <person name="Takazaki Y."/>
            <person name="Terasawa K."/>
            <person name="Tsugane M."/>
            <person name="Tsuji K."/>
            <person name="Ueda S."/>
            <person name="Waki K."/>
            <person name="Yamagata H."/>
            <person name="Yamamoto M."/>
            <person name="Yamamoto S."/>
            <person name="Yamane H."/>
            <person name="Yoshiki S."/>
            <person name="Yoshihara R."/>
            <person name="Yukawa K."/>
            <person name="Zhong H."/>
            <person name="Yano M."/>
            <person name="Yuan Q."/>
            <person name="Ouyang S."/>
            <person name="Liu J."/>
            <person name="Jones K.M."/>
            <person name="Gansberger K."/>
            <person name="Moffat K."/>
            <person name="Hill J."/>
            <person name="Bera J."/>
            <person name="Fadrosh D."/>
            <person name="Jin S."/>
            <person name="Johri S."/>
            <person name="Kim M."/>
            <person name="Overton L."/>
            <person name="Reardon M."/>
            <person name="Tsitrin T."/>
            <person name="Vuong H."/>
            <person name="Weaver B."/>
            <person name="Ciecko A."/>
            <person name="Tallon L."/>
            <person name="Jackson J."/>
            <person name="Pai G."/>
            <person name="Aken S.V."/>
            <person name="Utterback T."/>
            <person name="Reidmuller S."/>
            <person name="Feldblyum T."/>
            <person name="Hsiao J."/>
            <person name="Zismann V."/>
            <person name="Iobst S."/>
            <person name="de Vazeille A.R."/>
            <person name="Buell C.R."/>
            <person name="Ying K."/>
            <person name="Li Y."/>
            <person name="Lu T."/>
            <person name="Huang Y."/>
            <person name="Zhao Q."/>
            <person name="Feng Q."/>
            <person name="Zhang L."/>
            <person name="Zhu J."/>
            <person name="Weng Q."/>
            <person name="Mu J."/>
            <person name="Lu Y."/>
            <person name="Fan D."/>
            <person name="Liu Y."/>
            <person name="Guan J."/>
            <person name="Zhang Y."/>
            <person name="Yu S."/>
            <person name="Liu X."/>
            <person name="Zhang Y."/>
            <person name="Hong G."/>
            <person name="Han B."/>
            <person name="Choisne N."/>
            <person name="Demange N."/>
            <person name="Orjeda G."/>
            <person name="Samain S."/>
            <person name="Cattolico L."/>
            <person name="Pelletier E."/>
            <person name="Couloux A."/>
            <person name="Segurens B."/>
            <person name="Wincker P."/>
            <person name="D'Hont A."/>
            <person name="Scarpelli C."/>
            <person name="Weissenbach J."/>
            <person name="Salanoubat M."/>
            <person name="Quetier F."/>
            <person name="Yu Y."/>
            <person name="Kim H.R."/>
            <person name="Rambo T."/>
            <person name="Currie J."/>
            <person name="Collura K."/>
            <person name="Luo M."/>
            <person name="Yang T."/>
            <person name="Ammiraju J.S.S."/>
            <person name="Engler F."/>
            <person name="Soderlund C."/>
            <person name="Wing R.A."/>
            <person name="Palmer L.E."/>
            <person name="de la Bastide M."/>
            <person name="Spiegel L."/>
            <person name="Nascimento L."/>
            <person name="Zutavern T."/>
            <person name="O'Shaughnessy A."/>
            <person name="Dike S."/>
            <person name="Dedhia N."/>
            <person name="Preston R."/>
            <person name="Balija V."/>
            <person name="McCombie W.R."/>
            <person name="Chow T."/>
            <person name="Chen H."/>
            <person name="Chung M."/>
            <person name="Chen C."/>
            <person name="Shaw J."/>
            <person name="Wu H."/>
            <person name="Hsiao K."/>
            <person name="Chao Y."/>
            <person name="Chu M."/>
            <person name="Cheng C."/>
            <person name="Hour A."/>
            <person name="Lee P."/>
            <person name="Lin S."/>
            <person name="Lin Y."/>
            <person name="Liou J."/>
            <person name="Liu S."/>
            <person name="Hsing Y."/>
            <person name="Raghuvanshi S."/>
            <person name="Mohanty A."/>
            <person name="Bharti A.K."/>
            <person name="Gaur A."/>
            <person name="Gupta V."/>
            <person name="Kumar D."/>
            <person name="Ravi V."/>
            <person name="Vij S."/>
            <person name="Kapur A."/>
            <person name="Khurana P."/>
            <person name="Khurana P."/>
            <person name="Khurana J.P."/>
            <person name="Tyagi A.K."/>
            <person name="Gaikwad K."/>
            <person name="Singh A."/>
            <person name="Dalal V."/>
            <person name="Srivastava S."/>
            <person name="Dixit A."/>
            <person name="Pal A.K."/>
            <person name="Ghazi I.A."/>
            <person name="Yadav M."/>
            <person name="Pandit A."/>
            <person name="Bhargava A."/>
            <person name="Sureshbabu K."/>
            <person name="Batra K."/>
            <person name="Sharma T.R."/>
            <person name="Mohapatra T."/>
            <person name="Singh N.K."/>
            <person name="Messing J."/>
            <person name="Nelson A.B."/>
            <person name="Fuks G."/>
            <person name="Kavchok S."/>
            <person name="Keizer G."/>
            <person name="Linton E."/>
            <person name="Llaca V."/>
            <person name="Song R."/>
            <person name="Tanyolac B."/>
            <person name="Young S."/>
            <person name="Ho-Il K."/>
            <person name="Hahn J.H."/>
            <person name="Sangsakoo G."/>
            <person name="Vanavichit A."/>
            <person name="de Mattos Luiz.A.T."/>
            <person name="Zimmer P.D."/>
            <person name="Malone G."/>
            <person name="Dellagostin O."/>
            <person name="de Oliveira A.C."/>
            <person name="Bevan M."/>
            <person name="Bancroft I."/>
            <person name="Minx P."/>
            <person name="Cordum H."/>
            <person name="Wilson R."/>
            <person name="Cheng Z."/>
            <person name="Jin W."/>
            <person name="Jiang J."/>
            <person name="Leong S.A."/>
            <person name="Iwama H."/>
            <person name="Gojobori T."/>
            <person name="Itoh T."/>
            <person name="Niimura Y."/>
            <person name="Fujii Y."/>
            <person name="Habara T."/>
            <person name="Sakai H."/>
            <person name="Sato Y."/>
            <person name="Wilson G."/>
            <person name="Kumar K."/>
            <person name="McCouch S."/>
            <person name="Juretic N."/>
            <person name="Hoen D."/>
            <person name="Wright S."/>
            <person name="Bruskiewich R."/>
            <person name="Bureau T."/>
            <person name="Miyao A."/>
            <person name="Hirochika H."/>
            <person name="Nishikawa T."/>
            <person name="Kadowaki K."/>
            <person name="Sugiura M."/>
            <person name="Burr B."/>
            <person name="Sasaki T."/>
        </authorList>
    </citation>
    <scope>NUCLEOTIDE SEQUENCE [LARGE SCALE GENOMIC DNA]</scope>
    <source>
        <strain evidence="3">cv. Nipponbare</strain>
    </source>
</reference>
<feature type="region of interest" description="Disordered" evidence="1">
    <location>
        <begin position="444"/>
        <end position="516"/>
    </location>
</feature>
<feature type="region of interest" description="Disordered" evidence="1">
    <location>
        <begin position="1"/>
        <end position="80"/>
    </location>
</feature>
<proteinExistence type="predicted"/>
<dbReference type="Proteomes" id="UP000000763">
    <property type="component" value="Chromosome 5"/>
</dbReference>
<protein>
    <submittedName>
        <fullName evidence="2">Uncharacterized protein</fullName>
    </submittedName>
</protein>